<dbReference type="SUPFAM" id="SSF55073">
    <property type="entry name" value="Nucleotide cyclase"/>
    <property type="match status" value="1"/>
</dbReference>
<feature type="transmembrane region" description="Helical" evidence="1">
    <location>
        <begin position="192"/>
        <end position="212"/>
    </location>
</feature>
<dbReference type="Gene3D" id="3.30.70.270">
    <property type="match status" value="1"/>
</dbReference>
<evidence type="ECO:0000313" key="3">
    <source>
        <dbReference type="EMBL" id="RID89144.1"/>
    </source>
</evidence>
<protein>
    <submittedName>
        <fullName evidence="3">GGDEF domain-containing protein</fullName>
    </submittedName>
</protein>
<dbReference type="PANTHER" id="PTHR45138">
    <property type="entry name" value="REGULATORY COMPONENTS OF SENSORY TRANSDUCTION SYSTEM"/>
    <property type="match status" value="1"/>
</dbReference>
<reference evidence="3 4" key="1">
    <citation type="submission" date="2018-08" db="EMBL/GenBank/DDBJ databases">
        <title>Bacillus jemisoniae sp. nov., Bacillus chryseoplanitiae sp. nov., Bacillus resnikiae sp. nov., and Bacillus frankliniae sp. nov., isolated from Viking spacecraft and associated surfaces.</title>
        <authorList>
            <person name="Seuylemezian A."/>
            <person name="Vaishampayan P."/>
        </authorList>
    </citation>
    <scope>NUCLEOTIDE SEQUENCE [LARGE SCALE GENOMIC DNA]</scope>
    <source>
        <strain evidence="3 4">MA001</strain>
    </source>
</reference>
<dbReference type="InterPro" id="IPR050469">
    <property type="entry name" value="Diguanylate_Cyclase"/>
</dbReference>
<dbReference type="InterPro" id="IPR043128">
    <property type="entry name" value="Rev_trsase/Diguanyl_cyclase"/>
</dbReference>
<dbReference type="FunFam" id="3.30.70.270:FF:000001">
    <property type="entry name" value="Diguanylate cyclase domain protein"/>
    <property type="match status" value="1"/>
</dbReference>
<dbReference type="AlphaFoldDB" id="A0A398BHP4"/>
<dbReference type="EMBL" id="QWVS01000002">
    <property type="protein sequence ID" value="RID89144.1"/>
    <property type="molecule type" value="Genomic_DNA"/>
</dbReference>
<dbReference type="InterPro" id="IPR000160">
    <property type="entry name" value="GGDEF_dom"/>
</dbReference>
<proteinExistence type="predicted"/>
<dbReference type="NCBIfam" id="TIGR00254">
    <property type="entry name" value="GGDEF"/>
    <property type="match status" value="1"/>
</dbReference>
<keyword evidence="1" id="KW-0812">Transmembrane</keyword>
<dbReference type="Pfam" id="PF00990">
    <property type="entry name" value="GGDEF"/>
    <property type="match status" value="1"/>
</dbReference>
<gene>
    <name evidence="3" type="ORF">D1953_00815</name>
</gene>
<comment type="caution">
    <text evidence="3">The sequence shown here is derived from an EMBL/GenBank/DDBJ whole genome shotgun (WGS) entry which is preliminary data.</text>
</comment>
<dbReference type="PROSITE" id="PS50887">
    <property type="entry name" value="GGDEF"/>
    <property type="match status" value="1"/>
</dbReference>
<name>A0A398BHP4_9BACI</name>
<feature type="transmembrane region" description="Helical" evidence="1">
    <location>
        <begin position="40"/>
        <end position="58"/>
    </location>
</feature>
<organism evidence="3 4">
    <name type="scientific">Peribacillus asahii</name>
    <dbReference type="NCBI Taxonomy" id="228899"/>
    <lineage>
        <taxon>Bacteria</taxon>
        <taxon>Bacillati</taxon>
        <taxon>Bacillota</taxon>
        <taxon>Bacilli</taxon>
        <taxon>Bacillales</taxon>
        <taxon>Bacillaceae</taxon>
        <taxon>Peribacillus</taxon>
    </lineage>
</organism>
<dbReference type="Proteomes" id="UP000266016">
    <property type="component" value="Unassembled WGS sequence"/>
</dbReference>
<dbReference type="InterPro" id="IPR029787">
    <property type="entry name" value="Nucleotide_cyclase"/>
</dbReference>
<keyword evidence="1" id="KW-1133">Transmembrane helix</keyword>
<feature type="transmembrane region" description="Helical" evidence="1">
    <location>
        <begin position="151"/>
        <end position="172"/>
    </location>
</feature>
<accession>A0A398BHP4</accession>
<dbReference type="CDD" id="cd01949">
    <property type="entry name" value="GGDEF"/>
    <property type="match status" value="1"/>
</dbReference>
<keyword evidence="1" id="KW-0472">Membrane</keyword>
<feature type="transmembrane region" description="Helical" evidence="1">
    <location>
        <begin position="64"/>
        <end position="86"/>
    </location>
</feature>
<feature type="transmembrane region" description="Helical" evidence="1">
    <location>
        <begin position="124"/>
        <end position="144"/>
    </location>
</feature>
<dbReference type="PANTHER" id="PTHR45138:SF9">
    <property type="entry name" value="DIGUANYLATE CYCLASE DGCM-RELATED"/>
    <property type="match status" value="1"/>
</dbReference>
<keyword evidence="4" id="KW-1185">Reference proteome</keyword>
<feature type="transmembrane region" description="Helical" evidence="1">
    <location>
        <begin position="6"/>
        <end position="28"/>
    </location>
</feature>
<dbReference type="GO" id="GO:0052621">
    <property type="term" value="F:diguanylate cyclase activity"/>
    <property type="evidence" value="ECO:0007669"/>
    <property type="project" value="TreeGrafter"/>
</dbReference>
<feature type="transmembrane region" description="Helical" evidence="1">
    <location>
        <begin position="98"/>
        <end position="118"/>
    </location>
</feature>
<dbReference type="SMART" id="SM00267">
    <property type="entry name" value="GGDEF"/>
    <property type="match status" value="1"/>
</dbReference>
<evidence type="ECO:0000256" key="1">
    <source>
        <dbReference type="SAM" id="Phobius"/>
    </source>
</evidence>
<sequence length="393" mass="44461">MNLPLDTRVIILLLGIGYLFTLILIIAYEHKHIKNLTANTFFLAKCTQTIAWFCMILRGGTLEFLSITFANSLLFIGYALEIIALLGLKHALHSKTKMIYLVLTLLSIIGFQLIFIFYNKENVRIAYCSFVTAAIYIPVYRIVFGKALTPLMRIIGSMYLLVAAASLVRGIISLTSSTFSTSFYTPGTYQLISLLSIFIFTNLGSIGFILLMKEKVDQELIHFASYDDLTGTLNRRTFTENAKQYLINYAKKGQSLSYILFDIDNFKGINDTFGHHIGDQVLQDLTMKIKQHLDKDDLFGRYGGDEFGILMPGKNVIESTKKAERIKQSLNDDINHSLPVTYTISMGIITIIPKHSTQLEMLYTNCDKALYKAKSNGRNGIFRGQFEEHHEVS</sequence>
<dbReference type="RefSeq" id="WP_119115255.1">
    <property type="nucleotide sequence ID" value="NZ_QWVS01000002.1"/>
</dbReference>
<evidence type="ECO:0000259" key="2">
    <source>
        <dbReference type="PROSITE" id="PS50887"/>
    </source>
</evidence>
<feature type="domain" description="GGDEF" evidence="2">
    <location>
        <begin position="254"/>
        <end position="386"/>
    </location>
</feature>
<evidence type="ECO:0000313" key="4">
    <source>
        <dbReference type="Proteomes" id="UP000266016"/>
    </source>
</evidence>